<proteinExistence type="predicted"/>
<dbReference type="PANTHER" id="PTHR35936">
    <property type="entry name" value="MEMBRANE-BOUND LYTIC MUREIN TRANSGLYCOSYLASE F"/>
    <property type="match status" value="1"/>
</dbReference>
<evidence type="ECO:0000259" key="3">
    <source>
        <dbReference type="SMART" id="SM00062"/>
    </source>
</evidence>
<feature type="domain" description="Solute-binding protein family 3/N-terminal" evidence="3">
    <location>
        <begin position="131"/>
        <end position="375"/>
    </location>
</feature>
<dbReference type="Proteomes" id="UP000306378">
    <property type="component" value="Unassembled WGS sequence"/>
</dbReference>
<dbReference type="SMART" id="SM00062">
    <property type="entry name" value="PBPb"/>
    <property type="match status" value="1"/>
</dbReference>
<comment type="caution">
    <text evidence="4">The sequence shown here is derived from an EMBL/GenBank/DDBJ whole genome shotgun (WGS) entry which is preliminary data.</text>
</comment>
<feature type="region of interest" description="Disordered" evidence="2">
    <location>
        <begin position="1"/>
        <end position="82"/>
    </location>
</feature>
<dbReference type="Pfam" id="PF00497">
    <property type="entry name" value="SBP_bac_3"/>
    <property type="match status" value="1"/>
</dbReference>
<feature type="compositionally biased region" description="Low complexity" evidence="2">
    <location>
        <begin position="56"/>
        <end position="70"/>
    </location>
</feature>
<dbReference type="EMBL" id="VBUT01000001">
    <property type="protein sequence ID" value="TLF82530.1"/>
    <property type="molecule type" value="Genomic_DNA"/>
</dbReference>
<feature type="compositionally biased region" description="Basic residues" evidence="2">
    <location>
        <begin position="18"/>
        <end position="40"/>
    </location>
</feature>
<dbReference type="Gene3D" id="3.40.190.10">
    <property type="entry name" value="Periplasmic binding protein-like II"/>
    <property type="match status" value="2"/>
</dbReference>
<evidence type="ECO:0000313" key="5">
    <source>
        <dbReference type="Proteomes" id="UP000306378"/>
    </source>
</evidence>
<dbReference type="PANTHER" id="PTHR35936:SF17">
    <property type="entry name" value="ARGININE-BINDING EXTRACELLULAR PROTEIN ARTP"/>
    <property type="match status" value="1"/>
</dbReference>
<gene>
    <name evidence="4" type="ORF">FEK34_01960</name>
</gene>
<dbReference type="InterPro" id="IPR001638">
    <property type="entry name" value="Solute-binding_3/MltF_N"/>
</dbReference>
<evidence type="ECO:0000256" key="1">
    <source>
        <dbReference type="ARBA" id="ARBA00022729"/>
    </source>
</evidence>
<dbReference type="AlphaFoldDB" id="A0A5R8P027"/>
<accession>A0A5R8P027</accession>
<keyword evidence="1" id="KW-0732">Signal</keyword>
<dbReference type="SUPFAM" id="SSF53850">
    <property type="entry name" value="Periplasmic binding protein-like II"/>
    <property type="match status" value="1"/>
</dbReference>
<evidence type="ECO:0000256" key="2">
    <source>
        <dbReference type="SAM" id="MobiDB-lite"/>
    </source>
</evidence>
<feature type="compositionally biased region" description="Basic and acidic residues" evidence="2">
    <location>
        <begin position="41"/>
        <end position="55"/>
    </location>
</feature>
<protein>
    <submittedName>
        <fullName evidence="4">Transporter substrate-binding domain-containing protein</fullName>
    </submittedName>
</protein>
<name>A0A5R8P027_9NOCA</name>
<evidence type="ECO:0000313" key="4">
    <source>
        <dbReference type="EMBL" id="TLF82530.1"/>
    </source>
</evidence>
<organism evidence="4 5">
    <name type="scientific">Nocardia cyriacigeorgica</name>
    <dbReference type="NCBI Taxonomy" id="135487"/>
    <lineage>
        <taxon>Bacteria</taxon>
        <taxon>Bacillati</taxon>
        <taxon>Actinomycetota</taxon>
        <taxon>Actinomycetes</taxon>
        <taxon>Mycobacteriales</taxon>
        <taxon>Nocardiaceae</taxon>
        <taxon>Nocardia</taxon>
    </lineage>
</organism>
<sequence length="403" mass="43097">MHYQPAVRHLSAHENHANPRHRNPRHAHRLRQRRGSHRPQRPHDSRRPCLGDRGRAISSPRTPARAAPAGGSWGGQRCRRRDGGMARTWSRRRFLQVTAVGGGLLTVPGLLGGCDAVGLGNTLEKIRDAGVVKVGYSGERPYAYDDNGLVGAIPAVDRAVFERLGVDRLEGVLVPFRSLIGGVNSGAFDVISAGMFVNKARCEQIAFSEPIYCAQSALLVRRGNPRQLTDFDSVARTGATVAVLAGAVEESYTRGAGVSDKKIRVVGGQDEGLAQVAQGQVDALALTGISLRAMLERARQSRPSGPDGGPAVWAGEVESTPPFTAVVDGKPRLGCGAAGFRKTDGSLRDAYNRELAVLRREGRILELTAPYGFTAAEMPDPSVRTEDLCTIDSGGGLRGPLPR</sequence>
<reference evidence="4 5" key="1">
    <citation type="submission" date="2019-05" db="EMBL/GenBank/DDBJ databases">
        <title>Genomes sequences of two Nocardia cyriacigeorgica environmental isolates, type strains Nocardia asteroides ATCC 19247 and Nocardia cyriacigeorgica DSM 44484.</title>
        <authorList>
            <person name="Vautrin F."/>
            <person name="Bergeron E."/>
            <person name="Dubost A."/>
            <person name="Abrouk D."/>
            <person name="Rodriguez Nava V."/>
            <person name="Pujic P."/>
        </authorList>
    </citation>
    <scope>NUCLEOTIDE SEQUENCE [LARGE SCALE GENOMIC DNA]</scope>
    <source>
        <strain evidence="4 5">EML 446</strain>
    </source>
</reference>